<evidence type="ECO:0000313" key="1">
    <source>
        <dbReference type="EMBL" id="GAH50073.1"/>
    </source>
</evidence>
<dbReference type="AlphaFoldDB" id="X1HXR4"/>
<accession>X1HXR4</accession>
<reference evidence="1" key="1">
    <citation type="journal article" date="2014" name="Front. Microbiol.">
        <title>High frequency of phylogenetically diverse reductive dehalogenase-homologous genes in deep subseafloor sedimentary metagenomes.</title>
        <authorList>
            <person name="Kawai M."/>
            <person name="Futagami T."/>
            <person name="Toyoda A."/>
            <person name="Takaki Y."/>
            <person name="Nishi S."/>
            <person name="Hori S."/>
            <person name="Arai W."/>
            <person name="Tsubouchi T."/>
            <person name="Morono Y."/>
            <person name="Uchiyama I."/>
            <person name="Ito T."/>
            <person name="Fujiyama A."/>
            <person name="Inagaki F."/>
            <person name="Takami H."/>
        </authorList>
    </citation>
    <scope>NUCLEOTIDE SEQUENCE</scope>
    <source>
        <strain evidence="1">Expedition CK06-06</strain>
    </source>
</reference>
<gene>
    <name evidence="1" type="ORF">S03H2_35694</name>
</gene>
<organism evidence="1">
    <name type="scientific">marine sediment metagenome</name>
    <dbReference type="NCBI Taxonomy" id="412755"/>
    <lineage>
        <taxon>unclassified sequences</taxon>
        <taxon>metagenomes</taxon>
        <taxon>ecological metagenomes</taxon>
    </lineage>
</organism>
<dbReference type="InterPro" id="IPR011009">
    <property type="entry name" value="Kinase-like_dom_sf"/>
</dbReference>
<sequence length="219" mass="25006">MPEPSVVGESEVKALLLQRYGIEEVSSVSLLRGGSANCREVRAAEGHFVLKEFQRRFSVEDVKVEPAVTEFVASRGIPTAEFVRTLTGEYVWEHSGRAFHLQRFVEGHIYPQNSGPDWLLWESAAVFGRLHAVLADFPTMKRGFPAPWFRWDPEAKRRQYAGLIGLAEALPAGDRRDRILRDLRYKVSLMRLGCHQEIQPDRLTYTNSHGDYHILQLIC</sequence>
<dbReference type="Gene3D" id="3.30.200.20">
    <property type="entry name" value="Phosphorylase Kinase, domain 1"/>
    <property type="match status" value="1"/>
</dbReference>
<proteinExistence type="predicted"/>
<dbReference type="EMBL" id="BARU01021853">
    <property type="protein sequence ID" value="GAH50073.1"/>
    <property type="molecule type" value="Genomic_DNA"/>
</dbReference>
<feature type="non-terminal residue" evidence="1">
    <location>
        <position position="219"/>
    </location>
</feature>
<protein>
    <submittedName>
        <fullName evidence="1">Uncharacterized protein</fullName>
    </submittedName>
</protein>
<comment type="caution">
    <text evidence="1">The sequence shown here is derived from an EMBL/GenBank/DDBJ whole genome shotgun (WGS) entry which is preliminary data.</text>
</comment>
<name>X1HXR4_9ZZZZ</name>
<dbReference type="SUPFAM" id="SSF56112">
    <property type="entry name" value="Protein kinase-like (PK-like)"/>
    <property type="match status" value="1"/>
</dbReference>